<dbReference type="AlphaFoldDB" id="A0A0C3HY36"/>
<feature type="domain" description="DAGKc" evidence="2">
    <location>
        <begin position="135"/>
        <end position="287"/>
    </location>
</feature>
<dbReference type="InParanoid" id="A0A0C3HY36"/>
<feature type="region of interest" description="Disordered" evidence="1">
    <location>
        <begin position="28"/>
        <end position="54"/>
    </location>
</feature>
<dbReference type="GO" id="GO:0001727">
    <property type="term" value="F:lipid kinase activity"/>
    <property type="evidence" value="ECO:0007669"/>
    <property type="project" value="TreeGrafter"/>
</dbReference>
<dbReference type="OrthoDB" id="3853857at2759"/>
<dbReference type="InterPro" id="IPR001206">
    <property type="entry name" value="Diacylglycerol_kinase_cat_dom"/>
</dbReference>
<protein>
    <recommendedName>
        <fullName evidence="2">DAGKc domain-containing protein</fullName>
    </recommendedName>
</protein>
<dbReference type="PANTHER" id="PTHR12358">
    <property type="entry name" value="SPHINGOSINE KINASE"/>
    <property type="match status" value="1"/>
</dbReference>
<dbReference type="GO" id="GO:0046512">
    <property type="term" value="P:sphingosine biosynthetic process"/>
    <property type="evidence" value="ECO:0007669"/>
    <property type="project" value="TreeGrafter"/>
</dbReference>
<accession>A0A0C3HY36</accession>
<dbReference type="Gene3D" id="3.40.50.10330">
    <property type="entry name" value="Probable inorganic polyphosphate/atp-NAD kinase, domain 1"/>
    <property type="match status" value="1"/>
</dbReference>
<evidence type="ECO:0000313" key="3">
    <source>
        <dbReference type="EMBL" id="KIN07795.1"/>
    </source>
</evidence>
<dbReference type="InterPro" id="IPR050187">
    <property type="entry name" value="Lipid_Phosphate_FormReg"/>
</dbReference>
<dbReference type="InterPro" id="IPR016064">
    <property type="entry name" value="NAD/diacylglycerol_kinase_sf"/>
</dbReference>
<organism evidence="3 4">
    <name type="scientific">Oidiodendron maius (strain Zn)</name>
    <dbReference type="NCBI Taxonomy" id="913774"/>
    <lineage>
        <taxon>Eukaryota</taxon>
        <taxon>Fungi</taxon>
        <taxon>Dikarya</taxon>
        <taxon>Ascomycota</taxon>
        <taxon>Pezizomycotina</taxon>
        <taxon>Leotiomycetes</taxon>
        <taxon>Leotiomycetes incertae sedis</taxon>
        <taxon>Myxotrichaceae</taxon>
        <taxon>Oidiodendron</taxon>
    </lineage>
</organism>
<reference evidence="4" key="2">
    <citation type="submission" date="2015-01" db="EMBL/GenBank/DDBJ databases">
        <title>Evolutionary Origins and Diversification of the Mycorrhizal Mutualists.</title>
        <authorList>
            <consortium name="DOE Joint Genome Institute"/>
            <consortium name="Mycorrhizal Genomics Consortium"/>
            <person name="Kohler A."/>
            <person name="Kuo A."/>
            <person name="Nagy L.G."/>
            <person name="Floudas D."/>
            <person name="Copeland A."/>
            <person name="Barry K.W."/>
            <person name="Cichocki N."/>
            <person name="Veneault-Fourrey C."/>
            <person name="LaButti K."/>
            <person name="Lindquist E.A."/>
            <person name="Lipzen A."/>
            <person name="Lundell T."/>
            <person name="Morin E."/>
            <person name="Murat C."/>
            <person name="Riley R."/>
            <person name="Ohm R."/>
            <person name="Sun H."/>
            <person name="Tunlid A."/>
            <person name="Henrissat B."/>
            <person name="Grigoriev I.V."/>
            <person name="Hibbett D.S."/>
            <person name="Martin F."/>
        </authorList>
    </citation>
    <scope>NUCLEOTIDE SEQUENCE [LARGE SCALE GENOMIC DNA]</scope>
    <source>
        <strain evidence="4">Zn</strain>
    </source>
</reference>
<dbReference type="SUPFAM" id="SSF111331">
    <property type="entry name" value="NAD kinase/diacylglycerol kinase-like"/>
    <property type="match status" value="1"/>
</dbReference>
<reference evidence="3 4" key="1">
    <citation type="submission" date="2014-04" db="EMBL/GenBank/DDBJ databases">
        <authorList>
            <consortium name="DOE Joint Genome Institute"/>
            <person name="Kuo A."/>
            <person name="Martino E."/>
            <person name="Perotto S."/>
            <person name="Kohler A."/>
            <person name="Nagy L.G."/>
            <person name="Floudas D."/>
            <person name="Copeland A."/>
            <person name="Barry K.W."/>
            <person name="Cichocki N."/>
            <person name="Veneault-Fourrey C."/>
            <person name="LaButti K."/>
            <person name="Lindquist E.A."/>
            <person name="Lipzen A."/>
            <person name="Lundell T."/>
            <person name="Morin E."/>
            <person name="Murat C."/>
            <person name="Sun H."/>
            <person name="Tunlid A."/>
            <person name="Henrissat B."/>
            <person name="Grigoriev I.V."/>
            <person name="Hibbett D.S."/>
            <person name="Martin F."/>
            <person name="Nordberg H.P."/>
            <person name="Cantor M.N."/>
            <person name="Hua S.X."/>
        </authorList>
    </citation>
    <scope>NUCLEOTIDE SEQUENCE [LARGE SCALE GENOMIC DNA]</scope>
    <source>
        <strain evidence="3 4">Zn</strain>
    </source>
</reference>
<dbReference type="HOGENOM" id="CLU_021934_0_0_1"/>
<dbReference type="PROSITE" id="PS50146">
    <property type="entry name" value="DAGK"/>
    <property type="match status" value="1"/>
</dbReference>
<dbReference type="GO" id="GO:0016020">
    <property type="term" value="C:membrane"/>
    <property type="evidence" value="ECO:0007669"/>
    <property type="project" value="TreeGrafter"/>
</dbReference>
<dbReference type="Pfam" id="PF00781">
    <property type="entry name" value="DAGK_cat"/>
    <property type="match status" value="1"/>
</dbReference>
<dbReference type="GO" id="GO:0005737">
    <property type="term" value="C:cytoplasm"/>
    <property type="evidence" value="ECO:0007669"/>
    <property type="project" value="TreeGrafter"/>
</dbReference>
<sequence length="499" mass="54130">MLDVSWPPTRCQLQLLSRCPLQSRMASSLSNPDAAVNPSAHVTSGPSRISDASHPSYKGGQLVWDGGKLGDEDIVAITSIDGREGERVIWSLAPIDTEPDTSQPPFKLQSTLATSLPPDFLEKYLIQVLPDHLSAKTHDIYVLISTRSGTGLAPDFYKQVLQPLLDAVGLAQSRYHVSQTENAESVKDFAHSTLLDGANNGRKQTVLLLSGDGGIVDTINGLLEKGHQTSIYVKPVISLLPLGTGNALFHSVHRPSAIPSIYVQGLRTLLWGNPRTLPVFRALFSPGARFLSNEGRTTTPLPGSGLYSAVVASYGLHATLVADSDTTEYRKHGDKRFGLVAKDLLFPEDGSGPHAYRANVTLFKSGGQKEVLERTEHGYLLATPLSNLEKTFTISPSSKPLDGQLRIVHFGAVGGDEAMKIMIEAYNAGNHVNLDAVSYGSIDGMRIDLNEEEEGWKWRRFCVDGLTVAVEKNGWMEVRTVEAGSEAVDVLVDLDRSLL</sequence>
<dbReference type="Proteomes" id="UP000054321">
    <property type="component" value="Unassembled WGS sequence"/>
</dbReference>
<dbReference type="Gene3D" id="2.60.200.40">
    <property type="match status" value="1"/>
</dbReference>
<dbReference type="PANTHER" id="PTHR12358:SF108">
    <property type="entry name" value="DAGKC DOMAIN-CONTAINING PROTEIN"/>
    <property type="match status" value="1"/>
</dbReference>
<dbReference type="STRING" id="913774.A0A0C3HY36"/>
<keyword evidence="4" id="KW-1185">Reference proteome</keyword>
<gene>
    <name evidence="3" type="ORF">OIDMADRAFT_140318</name>
</gene>
<evidence type="ECO:0000313" key="4">
    <source>
        <dbReference type="Proteomes" id="UP000054321"/>
    </source>
</evidence>
<dbReference type="EMBL" id="KN832870">
    <property type="protein sequence ID" value="KIN07795.1"/>
    <property type="molecule type" value="Genomic_DNA"/>
</dbReference>
<evidence type="ECO:0000259" key="2">
    <source>
        <dbReference type="PROSITE" id="PS50146"/>
    </source>
</evidence>
<name>A0A0C3HY36_OIDMZ</name>
<dbReference type="InterPro" id="IPR017438">
    <property type="entry name" value="ATP-NAD_kinase_N"/>
</dbReference>
<proteinExistence type="predicted"/>
<evidence type="ECO:0000256" key="1">
    <source>
        <dbReference type="SAM" id="MobiDB-lite"/>
    </source>
</evidence>